<dbReference type="AlphaFoldDB" id="A0A921F0K7"/>
<sequence length="381" mass="40333">MTFSLPSSIVQSLPEDGPTRSVGWTPNAADRARRAAFGVVGLVPTSATSVLARPATVADGARLDPAFQLGDKIIDIFGDQPLSDETLPEARKKTVAAAYYTSGPNIPVEYVRDLSIPVPATDAAPAAHIGARLYRPTLNDEPLPLLIYIHGGGFGAGTLDSHDITCRYFATRGQVAVLSIDYRLAPEFPYPTPLDDCVAGFRWARVHAADLGIDPERIAVAGDSAGGNLTAATCLRLRDAGDKGPAFQMLFVPVTTAEPDGGGTASFATFAEGPYLTAEHIKYFTGAYLPNDEFITDPYASPLLAKDLTALPPAHVAVAGFDPLRDQGEAYAHRLREAGVHVSLRRHETIVHPFANSVGINAAARSAVDEAIGAMRMGLGF</sequence>
<feature type="domain" description="Alpha/beta hydrolase fold-3" evidence="5">
    <location>
        <begin position="146"/>
        <end position="355"/>
    </location>
</feature>
<dbReference type="GO" id="GO:0019433">
    <property type="term" value="P:triglyceride catabolic process"/>
    <property type="evidence" value="ECO:0007669"/>
    <property type="project" value="TreeGrafter"/>
</dbReference>
<dbReference type="Pfam" id="PF07859">
    <property type="entry name" value="Abhydrolase_3"/>
    <property type="match status" value="1"/>
</dbReference>
<evidence type="ECO:0000259" key="5">
    <source>
        <dbReference type="Pfam" id="PF07859"/>
    </source>
</evidence>
<dbReference type="InterPro" id="IPR013094">
    <property type="entry name" value="AB_hydrolase_3"/>
</dbReference>
<dbReference type="InterPro" id="IPR002168">
    <property type="entry name" value="Lipase_GDXG_HIS_AS"/>
</dbReference>
<dbReference type="InterPro" id="IPR033140">
    <property type="entry name" value="Lipase_GDXG_put_SER_AS"/>
</dbReference>
<dbReference type="GO" id="GO:0005829">
    <property type="term" value="C:cytosol"/>
    <property type="evidence" value="ECO:0007669"/>
    <property type="project" value="TreeGrafter"/>
</dbReference>
<evidence type="ECO:0000313" key="7">
    <source>
        <dbReference type="Proteomes" id="UP000776650"/>
    </source>
</evidence>
<organism evidence="6 7">
    <name type="scientific">Dietzia timorensis</name>
    <dbReference type="NCBI Taxonomy" id="499555"/>
    <lineage>
        <taxon>Bacteria</taxon>
        <taxon>Bacillati</taxon>
        <taxon>Actinomycetota</taxon>
        <taxon>Actinomycetes</taxon>
        <taxon>Mycobacteriales</taxon>
        <taxon>Dietziaceae</taxon>
        <taxon>Dietzia</taxon>
    </lineage>
</organism>
<dbReference type="SUPFAM" id="SSF53474">
    <property type="entry name" value="alpha/beta-Hydrolases"/>
    <property type="match status" value="1"/>
</dbReference>
<proteinExistence type="inferred from homology"/>
<evidence type="ECO:0000256" key="4">
    <source>
        <dbReference type="SAM" id="MobiDB-lite"/>
    </source>
</evidence>
<dbReference type="RefSeq" id="WP_303910218.1">
    <property type="nucleotide sequence ID" value="NZ_DYXM01000013.1"/>
</dbReference>
<dbReference type="PANTHER" id="PTHR23025:SF4">
    <property type="entry name" value="ALPHA_BETA HYDROLASE FOLD-3 DOMAIN-CONTAINING PROTEIN"/>
    <property type="match status" value="1"/>
</dbReference>
<dbReference type="InterPro" id="IPR029058">
    <property type="entry name" value="AB_hydrolase_fold"/>
</dbReference>
<dbReference type="PANTHER" id="PTHR23025">
    <property type="entry name" value="TRIACYLGLYCEROL LIPASE"/>
    <property type="match status" value="1"/>
</dbReference>
<dbReference type="EMBL" id="DYXM01000013">
    <property type="protein sequence ID" value="HJE89491.1"/>
    <property type="molecule type" value="Genomic_DNA"/>
</dbReference>
<accession>A0A921F0K7</accession>
<feature type="region of interest" description="Disordered" evidence="4">
    <location>
        <begin position="1"/>
        <end position="21"/>
    </location>
</feature>
<dbReference type="Gene3D" id="3.40.50.1820">
    <property type="entry name" value="alpha/beta hydrolase"/>
    <property type="match status" value="1"/>
</dbReference>
<dbReference type="PROSITE" id="PS01173">
    <property type="entry name" value="LIPASE_GDXG_HIS"/>
    <property type="match status" value="1"/>
</dbReference>
<comment type="similarity">
    <text evidence="1">Belongs to the 'GDXG' lipolytic enzyme family.</text>
</comment>
<feature type="active site" evidence="3">
    <location>
        <position position="224"/>
    </location>
</feature>
<dbReference type="Proteomes" id="UP000776650">
    <property type="component" value="Unassembled WGS sequence"/>
</dbReference>
<dbReference type="PROSITE" id="PS01174">
    <property type="entry name" value="LIPASE_GDXG_SER"/>
    <property type="match status" value="1"/>
</dbReference>
<reference evidence="6" key="2">
    <citation type="submission" date="2021-09" db="EMBL/GenBank/DDBJ databases">
        <authorList>
            <person name="Gilroy R."/>
        </authorList>
    </citation>
    <scope>NUCLEOTIDE SEQUENCE</scope>
    <source>
        <strain evidence="6">ChiGjej1B1-18357</strain>
    </source>
</reference>
<keyword evidence="2 6" id="KW-0378">Hydrolase</keyword>
<dbReference type="GO" id="GO:0004771">
    <property type="term" value="F:sterol ester esterase activity"/>
    <property type="evidence" value="ECO:0007669"/>
    <property type="project" value="TreeGrafter"/>
</dbReference>
<evidence type="ECO:0000256" key="3">
    <source>
        <dbReference type="PROSITE-ProRule" id="PRU10038"/>
    </source>
</evidence>
<reference evidence="6" key="1">
    <citation type="journal article" date="2021" name="PeerJ">
        <title>Extensive microbial diversity within the chicken gut microbiome revealed by metagenomics and culture.</title>
        <authorList>
            <person name="Gilroy R."/>
            <person name="Ravi A."/>
            <person name="Getino M."/>
            <person name="Pursley I."/>
            <person name="Horton D.L."/>
            <person name="Alikhan N.F."/>
            <person name="Baker D."/>
            <person name="Gharbi K."/>
            <person name="Hall N."/>
            <person name="Watson M."/>
            <person name="Adriaenssens E.M."/>
            <person name="Foster-Nyarko E."/>
            <person name="Jarju S."/>
            <person name="Secka A."/>
            <person name="Antonio M."/>
            <person name="Oren A."/>
            <person name="Chaudhuri R.R."/>
            <person name="La Ragione R."/>
            <person name="Hildebrand F."/>
            <person name="Pallen M.J."/>
        </authorList>
    </citation>
    <scope>NUCLEOTIDE SEQUENCE</scope>
    <source>
        <strain evidence="6">ChiGjej1B1-18357</strain>
    </source>
</reference>
<name>A0A921F0K7_9ACTN</name>
<comment type="caution">
    <text evidence="6">The sequence shown here is derived from an EMBL/GenBank/DDBJ whole genome shotgun (WGS) entry which is preliminary data.</text>
</comment>
<evidence type="ECO:0000313" key="6">
    <source>
        <dbReference type="EMBL" id="HJE89491.1"/>
    </source>
</evidence>
<evidence type="ECO:0000256" key="1">
    <source>
        <dbReference type="ARBA" id="ARBA00010515"/>
    </source>
</evidence>
<evidence type="ECO:0000256" key="2">
    <source>
        <dbReference type="ARBA" id="ARBA00022801"/>
    </source>
</evidence>
<protein>
    <submittedName>
        <fullName evidence="6">Alpha/beta hydrolase</fullName>
    </submittedName>
</protein>
<feature type="compositionally biased region" description="Polar residues" evidence="4">
    <location>
        <begin position="1"/>
        <end position="11"/>
    </location>
</feature>
<gene>
    <name evidence="6" type="ORF">K8V11_00585</name>
</gene>
<dbReference type="GO" id="GO:0004806">
    <property type="term" value="F:triacylglycerol lipase activity"/>
    <property type="evidence" value="ECO:0007669"/>
    <property type="project" value="TreeGrafter"/>
</dbReference>